<dbReference type="PANTHER" id="PTHR35795:SF1">
    <property type="entry name" value="BIS(5'-NUCLEOSYL)-TETRAPHOSPHATASE, SYMMETRICAL"/>
    <property type="match status" value="1"/>
</dbReference>
<dbReference type="GO" id="GO:0008803">
    <property type="term" value="F:bis(5'-nucleosyl)-tetraphosphatase (symmetrical) activity"/>
    <property type="evidence" value="ECO:0007669"/>
    <property type="project" value="UniProtKB-EC"/>
</dbReference>
<sequence length="193" mass="22030">MDRNKALGIVKQQLTEHRYLHTIGVMETAIELANKYGADPQKAELAAIFHDYAKFRPKEEMKKIIIEQNMSQDLLVHNTELWHAPVGAFLVETEVGINDHEVLNAIKYHTSGRMNMSILDKVIFLADYIEPGRHFPGVEEVREIAKYDLDTALILSLRNTIQFLLGKTQPVYPDTVLTYNALLLGKKEEKKGE</sequence>
<dbReference type="PANTHER" id="PTHR35795">
    <property type="entry name" value="SLR1885 PROTEIN"/>
    <property type="match status" value="1"/>
</dbReference>
<feature type="domain" description="HD" evidence="7">
    <location>
        <begin position="18"/>
        <end position="132"/>
    </location>
</feature>
<dbReference type="AlphaFoldDB" id="A0AAW5E795"/>
<dbReference type="GO" id="GO:0000166">
    <property type="term" value="F:nucleotide binding"/>
    <property type="evidence" value="ECO:0007669"/>
    <property type="project" value="UniProtKB-KW"/>
</dbReference>
<accession>A0AAW5E795</accession>
<comment type="caution">
    <text evidence="8">The sequence shown here is derived from an EMBL/GenBank/DDBJ whole genome shotgun (WGS) entry which is preliminary data.</text>
</comment>
<dbReference type="InterPro" id="IPR005249">
    <property type="entry name" value="YqeK"/>
</dbReference>
<organism evidence="8 9">
    <name type="scientific">Fredinandcohnia quinoae</name>
    <dbReference type="NCBI Taxonomy" id="2918902"/>
    <lineage>
        <taxon>Bacteria</taxon>
        <taxon>Bacillati</taxon>
        <taxon>Bacillota</taxon>
        <taxon>Bacilli</taxon>
        <taxon>Bacillales</taxon>
        <taxon>Bacillaceae</taxon>
        <taxon>Fredinandcohnia</taxon>
    </lineage>
</organism>
<dbReference type="PROSITE" id="PS51831">
    <property type="entry name" value="HD"/>
    <property type="match status" value="1"/>
</dbReference>
<reference evidence="8" key="1">
    <citation type="submission" date="2022-02" db="EMBL/GenBank/DDBJ databases">
        <title>Fredinandcohnia quinoae sp. nov. isolated from Chenopodium quinoa seeds.</title>
        <authorList>
            <person name="Saati-Santamaria Z."/>
            <person name="Flores-Felix J.D."/>
            <person name="Igual J.M."/>
            <person name="Velazquez E."/>
            <person name="Garcia-Fraile P."/>
            <person name="Martinez-Molina E."/>
        </authorList>
    </citation>
    <scope>NUCLEOTIDE SEQUENCE</scope>
    <source>
        <strain evidence="8">SECRCQ15</strain>
    </source>
</reference>
<dbReference type="GO" id="GO:0046872">
    <property type="term" value="F:metal ion binding"/>
    <property type="evidence" value="ECO:0007669"/>
    <property type="project" value="UniProtKB-KW"/>
</dbReference>
<dbReference type="EMBL" id="JAKTTI010000006">
    <property type="protein sequence ID" value="MCH1625008.1"/>
    <property type="molecule type" value="Genomic_DNA"/>
</dbReference>
<dbReference type="Pfam" id="PF01966">
    <property type="entry name" value="HD"/>
    <property type="match status" value="1"/>
</dbReference>
<evidence type="ECO:0000259" key="7">
    <source>
        <dbReference type="PROSITE" id="PS51831"/>
    </source>
</evidence>
<protein>
    <recommendedName>
        <fullName evidence="1">bis(5'-nucleosyl)-tetraphosphatase (symmetrical)</fullName>
        <ecNumber evidence="1">3.6.1.41</ecNumber>
    </recommendedName>
</protein>
<keyword evidence="2" id="KW-0479">Metal-binding</keyword>
<evidence type="ECO:0000256" key="3">
    <source>
        <dbReference type="ARBA" id="ARBA00022741"/>
    </source>
</evidence>
<evidence type="ECO:0000256" key="4">
    <source>
        <dbReference type="ARBA" id="ARBA00022801"/>
    </source>
</evidence>
<keyword evidence="9" id="KW-1185">Reference proteome</keyword>
<keyword evidence="3" id="KW-0547">Nucleotide-binding</keyword>
<evidence type="ECO:0000256" key="2">
    <source>
        <dbReference type="ARBA" id="ARBA00022723"/>
    </source>
</evidence>
<dbReference type="RefSeq" id="WP_240253896.1">
    <property type="nucleotide sequence ID" value="NZ_JAKTTI010000006.1"/>
</dbReference>
<evidence type="ECO:0000313" key="9">
    <source>
        <dbReference type="Proteomes" id="UP001431131"/>
    </source>
</evidence>
<dbReference type="EC" id="3.6.1.41" evidence="1"/>
<dbReference type="NCBIfam" id="TIGR00277">
    <property type="entry name" value="HDIG"/>
    <property type="match status" value="1"/>
</dbReference>
<evidence type="ECO:0000256" key="6">
    <source>
        <dbReference type="ARBA" id="ARBA00049417"/>
    </source>
</evidence>
<proteinExistence type="predicted"/>
<dbReference type="CDD" id="cd00077">
    <property type="entry name" value="HDc"/>
    <property type="match status" value="1"/>
</dbReference>
<dbReference type="InterPro" id="IPR006674">
    <property type="entry name" value="HD_domain"/>
</dbReference>
<dbReference type="InterPro" id="IPR051094">
    <property type="entry name" value="Diverse_Catalytic_Enzymes"/>
</dbReference>
<dbReference type="Proteomes" id="UP001431131">
    <property type="component" value="Unassembled WGS sequence"/>
</dbReference>
<dbReference type="SUPFAM" id="SSF109604">
    <property type="entry name" value="HD-domain/PDEase-like"/>
    <property type="match status" value="1"/>
</dbReference>
<evidence type="ECO:0000313" key="8">
    <source>
        <dbReference type="EMBL" id="MCH1625008.1"/>
    </source>
</evidence>
<gene>
    <name evidence="8" type="primary">yqeK</name>
    <name evidence="8" type="ORF">MJG50_06680</name>
</gene>
<evidence type="ECO:0000256" key="5">
    <source>
        <dbReference type="ARBA" id="ARBA00023004"/>
    </source>
</evidence>
<keyword evidence="4 8" id="KW-0378">Hydrolase</keyword>
<evidence type="ECO:0000256" key="1">
    <source>
        <dbReference type="ARBA" id="ARBA00012506"/>
    </source>
</evidence>
<name>A0AAW5E795_9BACI</name>
<dbReference type="InterPro" id="IPR003607">
    <property type="entry name" value="HD/PDEase_dom"/>
</dbReference>
<dbReference type="Gene3D" id="1.10.3210.10">
    <property type="entry name" value="Hypothetical protein af1432"/>
    <property type="match status" value="1"/>
</dbReference>
<comment type="catalytic activity">
    <reaction evidence="6">
        <text>P(1),P(4)-bis(5'-adenosyl) tetraphosphate + H2O = 2 ADP + 2 H(+)</text>
        <dbReference type="Rhea" id="RHEA:24252"/>
        <dbReference type="ChEBI" id="CHEBI:15377"/>
        <dbReference type="ChEBI" id="CHEBI:15378"/>
        <dbReference type="ChEBI" id="CHEBI:58141"/>
        <dbReference type="ChEBI" id="CHEBI:456216"/>
        <dbReference type="EC" id="3.6.1.41"/>
    </reaction>
</comment>
<keyword evidence="5" id="KW-0408">Iron</keyword>
<dbReference type="InterPro" id="IPR006675">
    <property type="entry name" value="HDIG_dom"/>
</dbReference>
<dbReference type="NCBIfam" id="TIGR00488">
    <property type="entry name" value="bis(5'-nucleosyl)-tetraphosphatase (symmetrical) YqeK"/>
    <property type="match status" value="1"/>
</dbReference>
<dbReference type="SMART" id="SM00471">
    <property type="entry name" value="HDc"/>
    <property type="match status" value="1"/>
</dbReference>